<organism evidence="2 3">
    <name type="scientific">Candidatus Daviesbacteria bacterium RIFCSPLOWO2_01_FULL_40_24</name>
    <dbReference type="NCBI Taxonomy" id="1797787"/>
    <lineage>
        <taxon>Bacteria</taxon>
        <taxon>Candidatus Daviesiibacteriota</taxon>
    </lineage>
</organism>
<proteinExistence type="predicted"/>
<comment type="caution">
    <text evidence="2">The sequence shown here is derived from an EMBL/GenBank/DDBJ whole genome shotgun (WGS) entry which is preliminary data.</text>
</comment>
<dbReference type="AlphaFoldDB" id="A0A1F5MIW7"/>
<dbReference type="Pfam" id="PF11146">
    <property type="entry name" value="DUF2905"/>
    <property type="match status" value="1"/>
</dbReference>
<accession>A0A1F5MIW7</accession>
<dbReference type="EMBL" id="MFDO01000021">
    <property type="protein sequence ID" value="OGE65230.1"/>
    <property type="molecule type" value="Genomic_DNA"/>
</dbReference>
<keyword evidence="1" id="KW-0472">Membrane</keyword>
<dbReference type="InterPro" id="IPR021320">
    <property type="entry name" value="DUF2905"/>
</dbReference>
<protein>
    <recommendedName>
        <fullName evidence="4">DUF2905 domain-containing protein</fullName>
    </recommendedName>
</protein>
<feature type="transmembrane region" description="Helical" evidence="1">
    <location>
        <begin position="44"/>
        <end position="65"/>
    </location>
</feature>
<keyword evidence="1" id="KW-1133">Transmembrane helix</keyword>
<evidence type="ECO:0008006" key="4">
    <source>
        <dbReference type="Google" id="ProtNLM"/>
    </source>
</evidence>
<keyword evidence="1" id="KW-0812">Transmembrane</keyword>
<feature type="transmembrane region" description="Helical" evidence="1">
    <location>
        <begin position="7"/>
        <end position="24"/>
    </location>
</feature>
<evidence type="ECO:0000256" key="1">
    <source>
        <dbReference type="SAM" id="Phobius"/>
    </source>
</evidence>
<sequence length="67" mass="7445">MPDIIKIVYLLVGVFLVLGLLANIGGRFPKLPGDIDIDKPGIKLYIPFTSAIIISVILTLLFNFFRK</sequence>
<evidence type="ECO:0000313" key="2">
    <source>
        <dbReference type="EMBL" id="OGE65230.1"/>
    </source>
</evidence>
<gene>
    <name evidence="2" type="ORF">A3B49_02250</name>
</gene>
<name>A0A1F5MIW7_9BACT</name>
<dbReference type="Proteomes" id="UP000178017">
    <property type="component" value="Unassembled WGS sequence"/>
</dbReference>
<dbReference type="PANTHER" id="PTHR36443">
    <property type="entry name" value="BSR5223 PROTEIN"/>
    <property type="match status" value="1"/>
</dbReference>
<evidence type="ECO:0000313" key="3">
    <source>
        <dbReference type="Proteomes" id="UP000178017"/>
    </source>
</evidence>
<dbReference type="PANTHER" id="PTHR36443:SF1">
    <property type="entry name" value="BSR5223 PROTEIN"/>
    <property type="match status" value="1"/>
</dbReference>
<reference evidence="2 3" key="1">
    <citation type="journal article" date="2016" name="Nat. Commun.">
        <title>Thousands of microbial genomes shed light on interconnected biogeochemical processes in an aquifer system.</title>
        <authorList>
            <person name="Anantharaman K."/>
            <person name="Brown C.T."/>
            <person name="Hug L.A."/>
            <person name="Sharon I."/>
            <person name="Castelle C.J."/>
            <person name="Probst A.J."/>
            <person name="Thomas B.C."/>
            <person name="Singh A."/>
            <person name="Wilkins M.J."/>
            <person name="Karaoz U."/>
            <person name="Brodie E.L."/>
            <person name="Williams K.H."/>
            <person name="Hubbard S.S."/>
            <person name="Banfield J.F."/>
        </authorList>
    </citation>
    <scope>NUCLEOTIDE SEQUENCE [LARGE SCALE GENOMIC DNA]</scope>
</reference>